<keyword evidence="1" id="KW-0812">Transmembrane</keyword>
<keyword evidence="4" id="KW-1185">Reference proteome</keyword>
<feature type="transmembrane region" description="Helical" evidence="1">
    <location>
        <begin position="160"/>
        <end position="180"/>
    </location>
</feature>
<feature type="transmembrane region" description="Helical" evidence="1">
    <location>
        <begin position="9"/>
        <end position="27"/>
    </location>
</feature>
<sequence length="308" mass="33623">MVKAAMGRGVVAAGVLVFFLAAVSLYLTGNVQIHRSEDYASGLLWSFWLPVAVGLLLIRVAPWRAPDGLGPAGMLRGRRVWRETWALLGCVAAFLLGDVLLYDAYDLVDPQLGALAYHTSKVLFLLFLPLMLTGPSGVMGTTTRPDVLQQGIRVPWGWRWAGILAVVGYLYIAVLLPWTTPVPSPGTLPNTYAMFARLALALGTAALLEEVFFRALLQTRLERLMGRWPGIVTAAGVYALASLVGTNPYPTWETDLAMAIVVQGVAGVLYGYLWARYRNLWLNFLLHGCVSIVAVIYPVIYNLLVFGG</sequence>
<dbReference type="Proteomes" id="UP001596540">
    <property type="component" value="Unassembled WGS sequence"/>
</dbReference>
<dbReference type="Pfam" id="PF02517">
    <property type="entry name" value="Rce1-like"/>
    <property type="match status" value="1"/>
</dbReference>
<feature type="transmembrane region" description="Helical" evidence="1">
    <location>
        <begin position="39"/>
        <end position="58"/>
    </location>
</feature>
<feature type="transmembrane region" description="Helical" evidence="1">
    <location>
        <begin position="256"/>
        <end position="273"/>
    </location>
</feature>
<reference evidence="4" key="1">
    <citation type="journal article" date="2019" name="Int. J. Syst. Evol. Microbiol.">
        <title>The Global Catalogue of Microorganisms (GCM) 10K type strain sequencing project: providing services to taxonomists for standard genome sequencing and annotation.</title>
        <authorList>
            <consortium name="The Broad Institute Genomics Platform"/>
            <consortium name="The Broad Institute Genome Sequencing Center for Infectious Disease"/>
            <person name="Wu L."/>
            <person name="Ma J."/>
        </authorList>
    </citation>
    <scope>NUCLEOTIDE SEQUENCE [LARGE SCALE GENOMIC DNA]</scope>
    <source>
        <strain evidence="4">CGMCC 4.7382</strain>
    </source>
</reference>
<feature type="transmembrane region" description="Helical" evidence="1">
    <location>
        <begin position="122"/>
        <end position="139"/>
    </location>
</feature>
<evidence type="ECO:0000256" key="1">
    <source>
        <dbReference type="SAM" id="Phobius"/>
    </source>
</evidence>
<dbReference type="GO" id="GO:0016787">
    <property type="term" value="F:hydrolase activity"/>
    <property type="evidence" value="ECO:0007669"/>
    <property type="project" value="UniProtKB-KW"/>
</dbReference>
<dbReference type="RefSeq" id="WP_379872782.1">
    <property type="nucleotide sequence ID" value="NZ_JBHTBH010000010.1"/>
</dbReference>
<feature type="domain" description="CAAX prenyl protease 2/Lysostaphin resistance protein A-like" evidence="2">
    <location>
        <begin position="196"/>
        <end position="291"/>
    </location>
</feature>
<name>A0ABW2KL85_9ACTN</name>
<dbReference type="EMBL" id="JBHTBH010000010">
    <property type="protein sequence ID" value="MFC7330144.1"/>
    <property type="molecule type" value="Genomic_DNA"/>
</dbReference>
<feature type="transmembrane region" description="Helical" evidence="1">
    <location>
        <begin position="84"/>
        <end position="102"/>
    </location>
</feature>
<proteinExistence type="predicted"/>
<evidence type="ECO:0000259" key="2">
    <source>
        <dbReference type="Pfam" id="PF02517"/>
    </source>
</evidence>
<evidence type="ECO:0000313" key="3">
    <source>
        <dbReference type="EMBL" id="MFC7330144.1"/>
    </source>
</evidence>
<keyword evidence="1" id="KW-1133">Transmembrane helix</keyword>
<gene>
    <name evidence="3" type="ORF">ACFQRF_20645</name>
</gene>
<dbReference type="EC" id="3.4.-.-" evidence="3"/>
<accession>A0ABW2KL85</accession>
<keyword evidence="3" id="KW-0378">Hydrolase</keyword>
<comment type="caution">
    <text evidence="3">The sequence shown here is derived from an EMBL/GenBank/DDBJ whole genome shotgun (WGS) entry which is preliminary data.</text>
</comment>
<feature type="transmembrane region" description="Helical" evidence="1">
    <location>
        <begin position="225"/>
        <end position="244"/>
    </location>
</feature>
<protein>
    <submittedName>
        <fullName evidence="3">CPBP family intramembrane glutamic endopeptidase</fullName>
        <ecNumber evidence="3">3.4.-.-</ecNumber>
    </submittedName>
</protein>
<organism evidence="3 4">
    <name type="scientific">Marinactinospora rubrisoli</name>
    <dbReference type="NCBI Taxonomy" id="2715399"/>
    <lineage>
        <taxon>Bacteria</taxon>
        <taxon>Bacillati</taxon>
        <taxon>Actinomycetota</taxon>
        <taxon>Actinomycetes</taxon>
        <taxon>Streptosporangiales</taxon>
        <taxon>Nocardiopsidaceae</taxon>
        <taxon>Marinactinospora</taxon>
    </lineage>
</organism>
<evidence type="ECO:0000313" key="4">
    <source>
        <dbReference type="Proteomes" id="UP001596540"/>
    </source>
</evidence>
<feature type="transmembrane region" description="Helical" evidence="1">
    <location>
        <begin position="192"/>
        <end position="213"/>
    </location>
</feature>
<dbReference type="InterPro" id="IPR003675">
    <property type="entry name" value="Rce1/LyrA-like_dom"/>
</dbReference>
<keyword evidence="1" id="KW-0472">Membrane</keyword>
<feature type="transmembrane region" description="Helical" evidence="1">
    <location>
        <begin position="280"/>
        <end position="300"/>
    </location>
</feature>